<dbReference type="GO" id="GO:0016491">
    <property type="term" value="F:oxidoreductase activity"/>
    <property type="evidence" value="ECO:0007669"/>
    <property type="project" value="UniProtKB-KW"/>
</dbReference>
<gene>
    <name evidence="5" type="ORF">G4Y79_10860</name>
</gene>
<dbReference type="PANTHER" id="PTHR23026">
    <property type="entry name" value="NADPH NITROREDUCTASE"/>
    <property type="match status" value="1"/>
</dbReference>
<dbReference type="InterPro" id="IPR000415">
    <property type="entry name" value="Nitroreductase-like"/>
</dbReference>
<evidence type="ECO:0000259" key="4">
    <source>
        <dbReference type="Pfam" id="PF00881"/>
    </source>
</evidence>
<accession>A0A7S8IGJ3</accession>
<dbReference type="PANTHER" id="PTHR23026:SF90">
    <property type="entry name" value="IODOTYROSINE DEIODINASE 1"/>
    <property type="match status" value="1"/>
</dbReference>
<evidence type="ECO:0000313" key="6">
    <source>
        <dbReference type="Proteomes" id="UP000594468"/>
    </source>
</evidence>
<dbReference type="Proteomes" id="UP000594468">
    <property type="component" value="Chromosome"/>
</dbReference>
<keyword evidence="1" id="KW-0285">Flavoprotein</keyword>
<sequence length="236" mass="26429">MKPYDPMPLAFNRLSTEAQLQRSRQFLSDMQKRRTVRDFSRELVPYELIANAVATAGTAPSGANQQPWTFAVVSDPALKRKIREAAEAEEKESYERRMSQEWLDALAPLGTDWHKPHLEAAPYLIVVFRQAYGLDDVGERIKHYYVDESVGIACGMLLASLHLAGLATLTHTPSPMKFLSEALNRPENERATMIIAVGYPSEDATVPHISKKSLDEILILYGDETDPAEVVEEDEG</sequence>
<name>A0A7S8IGJ3_9CHLR</name>
<evidence type="ECO:0000313" key="5">
    <source>
        <dbReference type="EMBL" id="QPC84841.1"/>
    </source>
</evidence>
<dbReference type="InterPro" id="IPR050627">
    <property type="entry name" value="Nitroreductase/BluB"/>
</dbReference>
<evidence type="ECO:0000256" key="1">
    <source>
        <dbReference type="ARBA" id="ARBA00022630"/>
    </source>
</evidence>
<keyword evidence="6" id="KW-1185">Reference proteome</keyword>
<keyword evidence="3" id="KW-0560">Oxidoreductase</keyword>
<dbReference type="InterPro" id="IPR029479">
    <property type="entry name" value="Nitroreductase"/>
</dbReference>
<dbReference type="CDD" id="cd02144">
    <property type="entry name" value="iodotyrosine_dehalogenase"/>
    <property type="match status" value="1"/>
</dbReference>
<evidence type="ECO:0000256" key="2">
    <source>
        <dbReference type="ARBA" id="ARBA00022643"/>
    </source>
</evidence>
<dbReference type="Pfam" id="PF00881">
    <property type="entry name" value="Nitroreductase"/>
    <property type="match status" value="1"/>
</dbReference>
<dbReference type="RefSeq" id="WP_195172904.1">
    <property type="nucleotide sequence ID" value="NZ_CP062983.1"/>
</dbReference>
<dbReference type="KEGG" id="pmet:G4Y79_10860"/>
<feature type="domain" description="Nitroreductase" evidence="4">
    <location>
        <begin position="31"/>
        <end position="199"/>
    </location>
</feature>
<dbReference type="EMBL" id="CP062983">
    <property type="protein sequence ID" value="QPC84841.1"/>
    <property type="molecule type" value="Genomic_DNA"/>
</dbReference>
<dbReference type="AlphaFoldDB" id="A0A7S8IGJ3"/>
<dbReference type="SUPFAM" id="SSF55469">
    <property type="entry name" value="FMN-dependent nitroreductase-like"/>
    <property type="match status" value="1"/>
</dbReference>
<reference evidence="5 6" key="1">
    <citation type="submission" date="2020-02" db="EMBL/GenBank/DDBJ databases">
        <authorList>
            <person name="Zheng R.K."/>
            <person name="Sun C.M."/>
        </authorList>
    </citation>
    <scope>NUCLEOTIDE SEQUENCE [LARGE SCALE GENOMIC DNA]</scope>
    <source>
        <strain evidence="6">rifampicinis</strain>
    </source>
</reference>
<protein>
    <submittedName>
        <fullName evidence="5">Nitroreductase family protein</fullName>
    </submittedName>
</protein>
<proteinExistence type="predicted"/>
<organism evidence="5 6">
    <name type="scientific">Phototrophicus methaneseepsis</name>
    <dbReference type="NCBI Taxonomy" id="2710758"/>
    <lineage>
        <taxon>Bacteria</taxon>
        <taxon>Bacillati</taxon>
        <taxon>Chloroflexota</taxon>
        <taxon>Candidatus Thermofontia</taxon>
        <taxon>Phototrophicales</taxon>
        <taxon>Phototrophicaceae</taxon>
        <taxon>Phototrophicus</taxon>
    </lineage>
</organism>
<evidence type="ECO:0000256" key="3">
    <source>
        <dbReference type="ARBA" id="ARBA00023002"/>
    </source>
</evidence>
<dbReference type="Gene3D" id="3.40.109.10">
    <property type="entry name" value="NADH Oxidase"/>
    <property type="match status" value="1"/>
</dbReference>
<keyword evidence="2" id="KW-0288">FMN</keyword>